<feature type="domain" description="HTH lysR-type" evidence="5">
    <location>
        <begin position="1"/>
        <end position="58"/>
    </location>
</feature>
<dbReference type="CDD" id="cd05466">
    <property type="entry name" value="PBP2_LTTR_substrate"/>
    <property type="match status" value="1"/>
</dbReference>
<dbReference type="Pfam" id="PF03466">
    <property type="entry name" value="LysR_substrate"/>
    <property type="match status" value="1"/>
</dbReference>
<dbReference type="Proteomes" id="UP000000333">
    <property type="component" value="Chromosome"/>
</dbReference>
<evidence type="ECO:0000313" key="6">
    <source>
        <dbReference type="EMBL" id="ADK67312.1"/>
    </source>
</evidence>
<accession>E1QY48</accession>
<dbReference type="KEGG" id="ols:Olsu_0180"/>
<proteinExistence type="inferred from homology"/>
<dbReference type="STRING" id="633147.Olsu_0180"/>
<dbReference type="PANTHER" id="PTHR30346">
    <property type="entry name" value="TRANSCRIPTIONAL DUAL REGULATOR HCAR-RELATED"/>
    <property type="match status" value="1"/>
</dbReference>
<dbReference type="SUPFAM" id="SSF53850">
    <property type="entry name" value="Periplasmic binding protein-like II"/>
    <property type="match status" value="1"/>
</dbReference>
<dbReference type="Gene3D" id="3.40.190.10">
    <property type="entry name" value="Periplasmic binding protein-like II"/>
    <property type="match status" value="2"/>
</dbReference>
<gene>
    <name evidence="6" type="ordered locus">Olsu_0180</name>
</gene>
<name>E1QY48_OLSUV</name>
<dbReference type="RefSeq" id="WP_013251064.1">
    <property type="nucleotide sequence ID" value="NC_014363.1"/>
</dbReference>
<organism evidence="6 7">
    <name type="scientific">Olsenella uli (strain ATCC 49627 / DSM 7084 / CCUG 31166 / CIP 109912 / JCM 12494 / LMG 11480 / NCIMB 702895 / VPI D76D-27C)</name>
    <name type="common">Lactobacillus uli</name>
    <dbReference type="NCBI Taxonomy" id="633147"/>
    <lineage>
        <taxon>Bacteria</taxon>
        <taxon>Bacillati</taxon>
        <taxon>Actinomycetota</taxon>
        <taxon>Coriobacteriia</taxon>
        <taxon>Coriobacteriales</taxon>
        <taxon>Atopobiaceae</taxon>
        <taxon>Olsenella</taxon>
    </lineage>
</organism>
<evidence type="ECO:0000256" key="2">
    <source>
        <dbReference type="ARBA" id="ARBA00023015"/>
    </source>
</evidence>
<dbReference type="OrthoDB" id="3176554at2"/>
<dbReference type="PROSITE" id="PS50931">
    <property type="entry name" value="HTH_LYSR"/>
    <property type="match status" value="1"/>
</dbReference>
<dbReference type="InterPro" id="IPR005119">
    <property type="entry name" value="LysR_subst-bd"/>
</dbReference>
<dbReference type="GO" id="GO:0003677">
    <property type="term" value="F:DNA binding"/>
    <property type="evidence" value="ECO:0007669"/>
    <property type="project" value="UniProtKB-KW"/>
</dbReference>
<dbReference type="EMBL" id="CP002106">
    <property type="protein sequence ID" value="ADK67312.1"/>
    <property type="molecule type" value="Genomic_DNA"/>
</dbReference>
<dbReference type="GO" id="GO:0032993">
    <property type="term" value="C:protein-DNA complex"/>
    <property type="evidence" value="ECO:0007669"/>
    <property type="project" value="TreeGrafter"/>
</dbReference>
<dbReference type="InterPro" id="IPR036388">
    <property type="entry name" value="WH-like_DNA-bd_sf"/>
</dbReference>
<dbReference type="HOGENOM" id="CLU_039613_6_2_11"/>
<evidence type="ECO:0000259" key="5">
    <source>
        <dbReference type="PROSITE" id="PS50931"/>
    </source>
</evidence>
<keyword evidence="4" id="KW-0804">Transcription</keyword>
<evidence type="ECO:0000256" key="4">
    <source>
        <dbReference type="ARBA" id="ARBA00023163"/>
    </source>
</evidence>
<comment type="similarity">
    <text evidence="1">Belongs to the LysR transcriptional regulatory family.</text>
</comment>
<evidence type="ECO:0000256" key="3">
    <source>
        <dbReference type="ARBA" id="ARBA00023125"/>
    </source>
</evidence>
<dbReference type="AlphaFoldDB" id="E1QY48"/>
<dbReference type="FunFam" id="1.10.10.10:FF:000001">
    <property type="entry name" value="LysR family transcriptional regulator"/>
    <property type="match status" value="1"/>
</dbReference>
<evidence type="ECO:0000256" key="1">
    <source>
        <dbReference type="ARBA" id="ARBA00009437"/>
    </source>
</evidence>
<protein>
    <submittedName>
        <fullName evidence="6">Transcriptional regulator, LysR family</fullName>
    </submittedName>
</protein>
<dbReference type="SUPFAM" id="SSF46785">
    <property type="entry name" value="Winged helix' DNA-binding domain"/>
    <property type="match status" value="1"/>
</dbReference>
<evidence type="ECO:0000313" key="7">
    <source>
        <dbReference type="Proteomes" id="UP000000333"/>
    </source>
</evidence>
<keyword evidence="2" id="KW-0805">Transcription regulation</keyword>
<keyword evidence="7" id="KW-1185">Reference proteome</keyword>
<dbReference type="PRINTS" id="PR00039">
    <property type="entry name" value="HTHLYSR"/>
</dbReference>
<dbReference type="Pfam" id="PF00126">
    <property type="entry name" value="HTH_1"/>
    <property type="match status" value="1"/>
</dbReference>
<keyword evidence="3" id="KW-0238">DNA-binding</keyword>
<dbReference type="PANTHER" id="PTHR30346:SF17">
    <property type="entry name" value="LYSR FAMILY TRANSCRIPTIONAL REGULATOR"/>
    <property type="match status" value="1"/>
</dbReference>
<dbReference type="PATRIC" id="fig|633147.7.peg.1695"/>
<reference evidence="6 7" key="1">
    <citation type="journal article" date="2010" name="Stand. Genomic Sci.">
        <title>Complete genome sequence of Olsenella uli type strain (VPI D76D-27C).</title>
        <authorList>
            <person name="Goker M."/>
            <person name="Held B."/>
            <person name="Lucas S."/>
            <person name="Nolan M."/>
            <person name="Yasawong M."/>
            <person name="Glavina Del Rio T."/>
            <person name="Tice H."/>
            <person name="Cheng J.F."/>
            <person name="Bruce D."/>
            <person name="Detter J.C."/>
            <person name="Tapia R."/>
            <person name="Han C."/>
            <person name="Goodwin L."/>
            <person name="Pitluck S."/>
            <person name="Liolios K."/>
            <person name="Ivanova N."/>
            <person name="Mavromatis K."/>
            <person name="Mikhailova N."/>
            <person name="Pati A."/>
            <person name="Chen A."/>
            <person name="Palaniappan K."/>
            <person name="Land M."/>
            <person name="Hauser L."/>
            <person name="Chang Y.J."/>
            <person name="Jeffries C.D."/>
            <person name="Rohde M."/>
            <person name="Sikorski J."/>
            <person name="Pukall R."/>
            <person name="Woyke T."/>
            <person name="Bristow J."/>
            <person name="Eisen J.A."/>
            <person name="Markowitz V."/>
            <person name="Hugenholtz P."/>
            <person name="Kyrpides N.C."/>
            <person name="Klenk H.P."/>
            <person name="Lapidus A."/>
        </authorList>
    </citation>
    <scope>NUCLEOTIDE SEQUENCE [LARGE SCALE GENOMIC DNA]</scope>
    <source>
        <strain evidence="7">ATCC 49627 / DSM 7084 / CIP 109912 / JCM 12494 / NCIMB 702895 / VPI D76D-27C</strain>
    </source>
</reference>
<dbReference type="InterPro" id="IPR036390">
    <property type="entry name" value="WH_DNA-bd_sf"/>
</dbReference>
<sequence>MEIRQLRYFVAVAEMQSFTKAAKMLFVSQSALSQQLGKLEDETGLHLVDRTTRAVSLTDVGKKVLPSVRHILREVDNLASIDEASSGLLLDGRHEVRIGFDLRGMYNRDLRHTITDSLFKLRALVPDLHVSFAALNHENLVSELEDGRVDLGFFLHQDRRLHGSNALEVKYLGQDEMVIAIRSAEDVGEGPDAARHVLRKHDVCLLDRESTGSYQSIKIFEELGVEPRLYFASSRESMLMLLDSGECASVLPRGVILRHDRSNVRTIRLDMGDATLYWLAAWHKDGDSRIIDAILDAISCREDLFFA</sequence>
<dbReference type="eggNOG" id="COG0583">
    <property type="taxonomic scope" value="Bacteria"/>
</dbReference>
<dbReference type="GeneID" id="78513170"/>
<dbReference type="Gene3D" id="1.10.10.10">
    <property type="entry name" value="Winged helix-like DNA-binding domain superfamily/Winged helix DNA-binding domain"/>
    <property type="match status" value="1"/>
</dbReference>
<dbReference type="InterPro" id="IPR000847">
    <property type="entry name" value="LysR_HTH_N"/>
</dbReference>
<dbReference type="GO" id="GO:0003700">
    <property type="term" value="F:DNA-binding transcription factor activity"/>
    <property type="evidence" value="ECO:0007669"/>
    <property type="project" value="InterPro"/>
</dbReference>